<name>A0AAD9GRI4_9STRA</name>
<comment type="caution">
    <text evidence="1">The sequence shown here is derived from an EMBL/GenBank/DDBJ whole genome shotgun (WGS) entry which is preliminary data.</text>
</comment>
<dbReference type="Proteomes" id="UP001259832">
    <property type="component" value="Unassembled WGS sequence"/>
</dbReference>
<sequence length="99" mass="11256">MVENTLQATLLYEPPSKHIDKDKFAAVDLYFPILAKAYGELSFGKEAKRLHFIVPVLAIVCALFEDVKILSEKTIEGKRVHEHGAFEFVIKRGNTRVRV</sequence>
<keyword evidence="2" id="KW-1185">Reference proteome</keyword>
<proteinExistence type="predicted"/>
<protein>
    <submittedName>
        <fullName evidence="1">Uncharacterized protein</fullName>
    </submittedName>
</protein>
<dbReference type="EMBL" id="JASMQC010000007">
    <property type="protein sequence ID" value="KAK1943249.1"/>
    <property type="molecule type" value="Genomic_DNA"/>
</dbReference>
<organism evidence="1 2">
    <name type="scientific">Phytophthora citrophthora</name>
    <dbReference type="NCBI Taxonomy" id="4793"/>
    <lineage>
        <taxon>Eukaryota</taxon>
        <taxon>Sar</taxon>
        <taxon>Stramenopiles</taxon>
        <taxon>Oomycota</taxon>
        <taxon>Peronosporomycetes</taxon>
        <taxon>Peronosporales</taxon>
        <taxon>Peronosporaceae</taxon>
        <taxon>Phytophthora</taxon>
    </lineage>
</organism>
<dbReference type="AlphaFoldDB" id="A0AAD9GRI4"/>
<evidence type="ECO:0000313" key="1">
    <source>
        <dbReference type="EMBL" id="KAK1943249.1"/>
    </source>
</evidence>
<reference evidence="1" key="1">
    <citation type="submission" date="2023-08" db="EMBL/GenBank/DDBJ databases">
        <title>Reference Genome Resource for the Citrus Pathogen Phytophthora citrophthora.</title>
        <authorList>
            <person name="Moller H."/>
            <person name="Coetzee B."/>
            <person name="Rose L.J."/>
            <person name="Van Niekerk J.M."/>
        </authorList>
    </citation>
    <scope>NUCLEOTIDE SEQUENCE</scope>
    <source>
        <strain evidence="1">STE-U-9442</strain>
    </source>
</reference>
<evidence type="ECO:0000313" key="2">
    <source>
        <dbReference type="Proteomes" id="UP001259832"/>
    </source>
</evidence>
<accession>A0AAD9GRI4</accession>
<gene>
    <name evidence="1" type="ORF">P3T76_004645</name>
</gene>